<organism evidence="2 3">
    <name type="scientific">Dreissena polymorpha</name>
    <name type="common">Zebra mussel</name>
    <name type="synonym">Mytilus polymorpha</name>
    <dbReference type="NCBI Taxonomy" id="45954"/>
    <lineage>
        <taxon>Eukaryota</taxon>
        <taxon>Metazoa</taxon>
        <taxon>Spiralia</taxon>
        <taxon>Lophotrochozoa</taxon>
        <taxon>Mollusca</taxon>
        <taxon>Bivalvia</taxon>
        <taxon>Autobranchia</taxon>
        <taxon>Heteroconchia</taxon>
        <taxon>Euheterodonta</taxon>
        <taxon>Imparidentia</taxon>
        <taxon>Neoheterodontei</taxon>
        <taxon>Myida</taxon>
        <taxon>Dreissenoidea</taxon>
        <taxon>Dreissenidae</taxon>
        <taxon>Dreissena</taxon>
    </lineage>
</organism>
<feature type="compositionally biased region" description="Polar residues" evidence="1">
    <location>
        <begin position="14"/>
        <end position="24"/>
    </location>
</feature>
<evidence type="ECO:0000313" key="2">
    <source>
        <dbReference type="EMBL" id="KAH3771314.1"/>
    </source>
</evidence>
<accession>A0A9D4E3A0</accession>
<gene>
    <name evidence="2" type="ORF">DPMN_172628</name>
</gene>
<dbReference type="Proteomes" id="UP000828390">
    <property type="component" value="Unassembled WGS sequence"/>
</dbReference>
<dbReference type="EMBL" id="JAIWYP010000009">
    <property type="protein sequence ID" value="KAH3771314.1"/>
    <property type="molecule type" value="Genomic_DNA"/>
</dbReference>
<feature type="region of interest" description="Disordered" evidence="1">
    <location>
        <begin position="1"/>
        <end position="36"/>
    </location>
</feature>
<reference evidence="2" key="1">
    <citation type="journal article" date="2019" name="bioRxiv">
        <title>The Genome of the Zebra Mussel, Dreissena polymorpha: A Resource for Invasive Species Research.</title>
        <authorList>
            <person name="McCartney M.A."/>
            <person name="Auch B."/>
            <person name="Kono T."/>
            <person name="Mallez S."/>
            <person name="Zhang Y."/>
            <person name="Obille A."/>
            <person name="Becker A."/>
            <person name="Abrahante J.E."/>
            <person name="Garbe J."/>
            <person name="Badalamenti J.P."/>
            <person name="Herman A."/>
            <person name="Mangelson H."/>
            <person name="Liachko I."/>
            <person name="Sullivan S."/>
            <person name="Sone E.D."/>
            <person name="Koren S."/>
            <person name="Silverstein K.A.T."/>
            <person name="Beckman K.B."/>
            <person name="Gohl D.M."/>
        </authorList>
    </citation>
    <scope>NUCLEOTIDE SEQUENCE</scope>
    <source>
        <strain evidence="2">Duluth1</strain>
        <tissue evidence="2">Whole animal</tissue>
    </source>
</reference>
<evidence type="ECO:0000313" key="3">
    <source>
        <dbReference type="Proteomes" id="UP000828390"/>
    </source>
</evidence>
<protein>
    <submittedName>
        <fullName evidence="2">Uncharacterized protein</fullName>
    </submittedName>
</protein>
<reference evidence="2" key="2">
    <citation type="submission" date="2020-11" db="EMBL/GenBank/DDBJ databases">
        <authorList>
            <person name="McCartney M.A."/>
            <person name="Auch B."/>
            <person name="Kono T."/>
            <person name="Mallez S."/>
            <person name="Becker A."/>
            <person name="Gohl D.M."/>
            <person name="Silverstein K.A.T."/>
            <person name="Koren S."/>
            <person name="Bechman K.B."/>
            <person name="Herman A."/>
            <person name="Abrahante J.E."/>
            <person name="Garbe J."/>
        </authorList>
    </citation>
    <scope>NUCLEOTIDE SEQUENCE</scope>
    <source>
        <strain evidence="2">Duluth1</strain>
        <tissue evidence="2">Whole animal</tissue>
    </source>
</reference>
<keyword evidence="3" id="KW-1185">Reference proteome</keyword>
<dbReference type="AlphaFoldDB" id="A0A9D4E3A0"/>
<proteinExistence type="predicted"/>
<comment type="caution">
    <text evidence="2">The sequence shown here is derived from an EMBL/GenBank/DDBJ whole genome shotgun (WGS) entry which is preliminary data.</text>
</comment>
<feature type="compositionally biased region" description="Basic and acidic residues" evidence="1">
    <location>
        <begin position="1"/>
        <end position="12"/>
    </location>
</feature>
<name>A0A9D4E3A0_DREPO</name>
<sequence length="56" mass="6599">MQVLLDKPEVQRRYTANGSNSGTRKTQRVGRVPQNHGQLWKSKLRTYRPYDINVQE</sequence>
<evidence type="ECO:0000256" key="1">
    <source>
        <dbReference type="SAM" id="MobiDB-lite"/>
    </source>
</evidence>